<dbReference type="InterPro" id="IPR001279">
    <property type="entry name" value="Metallo-B-lactamas"/>
</dbReference>
<evidence type="ECO:0000259" key="2">
    <source>
        <dbReference type="SMART" id="SM00849"/>
    </source>
</evidence>
<dbReference type="AlphaFoldDB" id="A0A0C1ZUX7"/>
<gene>
    <name evidence="3" type="ORF">DB30_06255</name>
</gene>
<evidence type="ECO:0000313" key="4">
    <source>
        <dbReference type="Proteomes" id="UP000031599"/>
    </source>
</evidence>
<feature type="compositionally biased region" description="Basic and acidic residues" evidence="1">
    <location>
        <begin position="1"/>
        <end position="10"/>
    </location>
</feature>
<evidence type="ECO:0000256" key="1">
    <source>
        <dbReference type="SAM" id="MobiDB-lite"/>
    </source>
</evidence>
<keyword evidence="3" id="KW-0378">Hydrolase</keyword>
<comment type="caution">
    <text evidence="3">The sequence shown here is derived from an EMBL/GenBank/DDBJ whole genome shotgun (WGS) entry which is preliminary data.</text>
</comment>
<dbReference type="SMART" id="SM00849">
    <property type="entry name" value="Lactamase_B"/>
    <property type="match status" value="1"/>
</dbReference>
<proteinExistence type="predicted"/>
<evidence type="ECO:0000313" key="3">
    <source>
        <dbReference type="EMBL" id="KIG14873.1"/>
    </source>
</evidence>
<sequence>MSRSKIDQVLHQRGAPPAPPTPKPLELLAFVVRTVIAVLHRERNEARPRRATMRISFYGVRGSIATAGEATRRYGGNTPCVAVEVAGQQLIFDAGTGIRGLGNDLNRASGAGQVHANLFFSHLHWDHIQGFPFFGPAYVPGNRLDVWHVRTGDDAPFVRNVLSEQMRPPTFPVGLEIMGSELCFHELNPGQVVRVGEAKLRHAAVDHPNGCVAWRVEHEGHAIVYATDLEHDPQVPPPALVELAREADVLIYDAMYTPEEYAGIAGPSRKGWGHGTFEGGAAVAEAAGVRNLCLFHHDPSHDDGFMDALAARARRRLRATSVAREGMVIELGESPGRAHVAAARPTVSIAACAQ</sequence>
<organism evidence="3 4">
    <name type="scientific">Enhygromyxa salina</name>
    <dbReference type="NCBI Taxonomy" id="215803"/>
    <lineage>
        <taxon>Bacteria</taxon>
        <taxon>Pseudomonadati</taxon>
        <taxon>Myxococcota</taxon>
        <taxon>Polyangia</taxon>
        <taxon>Nannocystales</taxon>
        <taxon>Nannocystaceae</taxon>
        <taxon>Enhygromyxa</taxon>
    </lineage>
</organism>
<dbReference type="EMBL" id="JMCC02000064">
    <property type="protein sequence ID" value="KIG14873.1"/>
    <property type="molecule type" value="Genomic_DNA"/>
</dbReference>
<feature type="region of interest" description="Disordered" evidence="1">
    <location>
        <begin position="1"/>
        <end position="21"/>
    </location>
</feature>
<dbReference type="Gene3D" id="3.60.15.10">
    <property type="entry name" value="Ribonuclease Z/Hydroxyacylglutathione hydrolase-like"/>
    <property type="match status" value="1"/>
</dbReference>
<name>A0A0C1ZUX7_9BACT</name>
<accession>A0A0C1ZUX7</accession>
<dbReference type="SUPFAM" id="SSF56281">
    <property type="entry name" value="Metallo-hydrolase/oxidoreductase"/>
    <property type="match status" value="1"/>
</dbReference>
<dbReference type="Proteomes" id="UP000031599">
    <property type="component" value="Unassembled WGS sequence"/>
</dbReference>
<protein>
    <submittedName>
        <fullName evidence="3">Metal-dependent hydrolase of the beta-lactamase superfamily I</fullName>
    </submittedName>
</protein>
<dbReference type="PANTHER" id="PTHR42663:SF4">
    <property type="entry name" value="SLL1036 PROTEIN"/>
    <property type="match status" value="1"/>
</dbReference>
<reference evidence="3 4" key="1">
    <citation type="submission" date="2014-12" db="EMBL/GenBank/DDBJ databases">
        <title>Genome assembly of Enhygromyxa salina DSM 15201.</title>
        <authorList>
            <person name="Sharma G."/>
            <person name="Subramanian S."/>
        </authorList>
    </citation>
    <scope>NUCLEOTIDE SEQUENCE [LARGE SCALE GENOMIC DNA]</scope>
    <source>
        <strain evidence="3 4">DSM 15201</strain>
    </source>
</reference>
<feature type="domain" description="Metallo-beta-lactamase" evidence="2">
    <location>
        <begin position="77"/>
        <end position="269"/>
    </location>
</feature>
<dbReference type="PANTHER" id="PTHR42663">
    <property type="entry name" value="HYDROLASE C777.06C-RELATED-RELATED"/>
    <property type="match status" value="1"/>
</dbReference>
<dbReference type="CDD" id="cd07715">
    <property type="entry name" value="TaR3-like_MBL-fold"/>
    <property type="match status" value="1"/>
</dbReference>
<dbReference type="GO" id="GO:0016787">
    <property type="term" value="F:hydrolase activity"/>
    <property type="evidence" value="ECO:0007669"/>
    <property type="project" value="UniProtKB-KW"/>
</dbReference>
<dbReference type="Pfam" id="PF12706">
    <property type="entry name" value="Lactamase_B_2"/>
    <property type="match status" value="1"/>
</dbReference>
<dbReference type="InterPro" id="IPR036866">
    <property type="entry name" value="RibonucZ/Hydroxyglut_hydro"/>
</dbReference>